<keyword evidence="6 8" id="KW-1133">Transmembrane helix</keyword>
<proteinExistence type="inferred from homology"/>
<reference evidence="9 10" key="1">
    <citation type="submission" date="2023-07" db="EMBL/GenBank/DDBJ databases">
        <title>Sorghum-associated microbial communities from plants grown in Nebraska, USA.</title>
        <authorList>
            <person name="Schachtman D."/>
        </authorList>
    </citation>
    <scope>NUCLEOTIDE SEQUENCE [LARGE SCALE GENOMIC DNA]</scope>
    <source>
        <strain evidence="9 10">CC482</strain>
    </source>
</reference>
<comment type="similarity">
    <text evidence="2">Belongs to the amino acid-polyamine-organocation (APC) superfamily. Spore germination protein (SGP) (TC 2.A.3.9) family.</text>
</comment>
<evidence type="ECO:0000313" key="9">
    <source>
        <dbReference type="EMBL" id="MDQ0116238.1"/>
    </source>
</evidence>
<dbReference type="PANTHER" id="PTHR34975">
    <property type="entry name" value="SPORE GERMINATION PROTEIN A2"/>
    <property type="match status" value="1"/>
</dbReference>
<feature type="transmembrane region" description="Helical" evidence="8">
    <location>
        <begin position="329"/>
        <end position="350"/>
    </location>
</feature>
<evidence type="ECO:0000256" key="5">
    <source>
        <dbReference type="ARBA" id="ARBA00022692"/>
    </source>
</evidence>
<keyword evidence="3" id="KW-0813">Transport</keyword>
<dbReference type="RefSeq" id="WP_307208286.1">
    <property type="nucleotide sequence ID" value="NZ_JAUSSU010000017.1"/>
</dbReference>
<feature type="transmembrane region" description="Helical" evidence="8">
    <location>
        <begin position="75"/>
        <end position="99"/>
    </location>
</feature>
<evidence type="ECO:0000256" key="3">
    <source>
        <dbReference type="ARBA" id="ARBA00022448"/>
    </source>
</evidence>
<dbReference type="Proteomes" id="UP001229346">
    <property type="component" value="Unassembled WGS sequence"/>
</dbReference>
<evidence type="ECO:0000256" key="1">
    <source>
        <dbReference type="ARBA" id="ARBA00004141"/>
    </source>
</evidence>
<evidence type="ECO:0000256" key="6">
    <source>
        <dbReference type="ARBA" id="ARBA00022989"/>
    </source>
</evidence>
<dbReference type="InterPro" id="IPR004761">
    <property type="entry name" value="Spore_GerAB"/>
</dbReference>
<keyword evidence="5 8" id="KW-0812">Transmembrane</keyword>
<feature type="transmembrane region" description="Helical" evidence="8">
    <location>
        <begin position="105"/>
        <end position="128"/>
    </location>
</feature>
<dbReference type="Pfam" id="PF03845">
    <property type="entry name" value="Spore_permease"/>
    <property type="match status" value="1"/>
</dbReference>
<evidence type="ECO:0000256" key="4">
    <source>
        <dbReference type="ARBA" id="ARBA00022544"/>
    </source>
</evidence>
<comment type="caution">
    <text evidence="9">The sequence shown here is derived from an EMBL/GenBank/DDBJ whole genome shotgun (WGS) entry which is preliminary data.</text>
</comment>
<evidence type="ECO:0000256" key="7">
    <source>
        <dbReference type="ARBA" id="ARBA00023136"/>
    </source>
</evidence>
<organism evidence="9 10">
    <name type="scientific">Paenibacillus harenae</name>
    <dbReference type="NCBI Taxonomy" id="306543"/>
    <lineage>
        <taxon>Bacteria</taxon>
        <taxon>Bacillati</taxon>
        <taxon>Bacillota</taxon>
        <taxon>Bacilli</taxon>
        <taxon>Bacillales</taxon>
        <taxon>Paenibacillaceae</taxon>
        <taxon>Paenibacillus</taxon>
    </lineage>
</organism>
<accession>A0ABT9U9H9</accession>
<name>A0ABT9U9H9_PAEHA</name>
<dbReference type="EMBL" id="JAUSSU010000017">
    <property type="protein sequence ID" value="MDQ0116238.1"/>
    <property type="molecule type" value="Genomic_DNA"/>
</dbReference>
<feature type="transmembrane region" description="Helical" evidence="8">
    <location>
        <begin position="7"/>
        <end position="23"/>
    </location>
</feature>
<sequence length="360" mass="41008">MAKTTQVISVFLIGHMGLIFFFYPGQIIEGVEISHWVPIVTSFLFYFVIITVYMKGLSYFDNLNVIQIFQEMGKPAAIILLLPLAVYLVSVSIVTFRAYSEVIRIIFLTSTPIWAVMLLLIAISSYIAFLGLEAIFRTSVLLVFLGTPIVLFILASSFQNVDWHYLFPLLDKKVISFSFLFTPAYMNSLLSLGGGFLFLGFIQPYITYKSSSVRRAYFILLPMLLISVYIPILTFGRNTAVLFSLPFIETAETIEINWLMFDRISMFFMICLISFVMLFLALLLWKTALIIRVAVPVKQGTILLPLTIIIFTISMLIPDWHTVERFFLINTIFRVYAMLIIPALMLILGIRHSKKAGVKA</sequence>
<evidence type="ECO:0000256" key="8">
    <source>
        <dbReference type="SAM" id="Phobius"/>
    </source>
</evidence>
<feature type="transmembrane region" description="Helical" evidence="8">
    <location>
        <begin position="179"/>
        <end position="205"/>
    </location>
</feature>
<feature type="transmembrane region" description="Helical" evidence="8">
    <location>
        <begin position="35"/>
        <end position="54"/>
    </location>
</feature>
<feature type="transmembrane region" description="Helical" evidence="8">
    <location>
        <begin position="140"/>
        <end position="159"/>
    </location>
</feature>
<comment type="subcellular location">
    <subcellularLocation>
        <location evidence="1">Membrane</location>
        <topology evidence="1">Multi-pass membrane protein</topology>
    </subcellularLocation>
</comment>
<dbReference type="PANTHER" id="PTHR34975:SF2">
    <property type="entry name" value="SPORE GERMINATION PROTEIN A2"/>
    <property type="match status" value="1"/>
</dbReference>
<keyword evidence="4" id="KW-0309">Germination</keyword>
<evidence type="ECO:0000256" key="2">
    <source>
        <dbReference type="ARBA" id="ARBA00007998"/>
    </source>
</evidence>
<feature type="transmembrane region" description="Helical" evidence="8">
    <location>
        <begin position="264"/>
        <end position="285"/>
    </location>
</feature>
<evidence type="ECO:0000313" key="10">
    <source>
        <dbReference type="Proteomes" id="UP001229346"/>
    </source>
</evidence>
<keyword evidence="10" id="KW-1185">Reference proteome</keyword>
<feature type="transmembrane region" description="Helical" evidence="8">
    <location>
        <begin position="217"/>
        <end position="236"/>
    </location>
</feature>
<gene>
    <name evidence="9" type="ORF">J2T15_005714</name>
</gene>
<feature type="transmembrane region" description="Helical" evidence="8">
    <location>
        <begin position="297"/>
        <end position="317"/>
    </location>
</feature>
<keyword evidence="7 8" id="KW-0472">Membrane</keyword>
<protein>
    <submittedName>
        <fullName evidence="9">Uncharacterized protein</fullName>
    </submittedName>
</protein>